<dbReference type="InterPro" id="IPR015443">
    <property type="entry name" value="Aldose_1-epimerase"/>
</dbReference>
<protein>
    <recommendedName>
        <fullName evidence="5 8">Aldose 1-epimerase</fullName>
        <ecNumber evidence="4 8">5.1.3.3</ecNumber>
    </recommendedName>
</protein>
<dbReference type="Gene3D" id="2.70.98.10">
    <property type="match status" value="1"/>
</dbReference>
<dbReference type="SUPFAM" id="SSF74650">
    <property type="entry name" value="Galactose mutarotase-like"/>
    <property type="match status" value="1"/>
</dbReference>
<evidence type="ECO:0000256" key="8">
    <source>
        <dbReference type="PIRNR" id="PIRNR005096"/>
    </source>
</evidence>
<dbReference type="AlphaFoldDB" id="A0A9D2PFW6"/>
<feature type="active site" description="Proton acceptor" evidence="9">
    <location>
        <position position="320"/>
    </location>
</feature>
<dbReference type="PROSITE" id="PS00545">
    <property type="entry name" value="ALDOSE_1_EPIMERASE"/>
    <property type="match status" value="1"/>
</dbReference>
<feature type="binding site" evidence="11">
    <location>
        <begin position="184"/>
        <end position="186"/>
    </location>
    <ligand>
        <name>beta-D-galactose</name>
        <dbReference type="ChEBI" id="CHEBI:27667"/>
    </ligand>
</feature>
<dbReference type="PANTHER" id="PTHR10091:SF0">
    <property type="entry name" value="GALACTOSE MUTAROTASE"/>
    <property type="match status" value="1"/>
</dbReference>
<evidence type="ECO:0000256" key="5">
    <source>
        <dbReference type="ARBA" id="ARBA00014165"/>
    </source>
</evidence>
<dbReference type="InterPro" id="IPR018052">
    <property type="entry name" value="Ald1_epimerase_CS"/>
</dbReference>
<reference evidence="12" key="2">
    <citation type="submission" date="2021-04" db="EMBL/GenBank/DDBJ databases">
        <authorList>
            <person name="Gilroy R."/>
        </authorList>
    </citation>
    <scope>NUCLEOTIDE SEQUENCE</scope>
    <source>
        <strain evidence="12">ChiSjej3B21-8574</strain>
    </source>
</reference>
<dbReference type="InterPro" id="IPR008183">
    <property type="entry name" value="Aldose_1/G6P_1-epimerase"/>
</dbReference>
<comment type="caution">
    <text evidence="12">The sequence shown here is derived from an EMBL/GenBank/DDBJ whole genome shotgun (WGS) entry which is preliminary data.</text>
</comment>
<evidence type="ECO:0000256" key="7">
    <source>
        <dbReference type="ARBA" id="ARBA00023277"/>
    </source>
</evidence>
<dbReference type="GO" id="GO:0030246">
    <property type="term" value="F:carbohydrate binding"/>
    <property type="evidence" value="ECO:0007669"/>
    <property type="project" value="InterPro"/>
</dbReference>
<comment type="similarity">
    <text evidence="3 8">Belongs to the aldose epimerase family.</text>
</comment>
<evidence type="ECO:0000256" key="3">
    <source>
        <dbReference type="ARBA" id="ARBA00006206"/>
    </source>
</evidence>
<comment type="catalytic activity">
    <reaction evidence="1 8">
        <text>alpha-D-glucose = beta-D-glucose</text>
        <dbReference type="Rhea" id="RHEA:10264"/>
        <dbReference type="ChEBI" id="CHEBI:15903"/>
        <dbReference type="ChEBI" id="CHEBI:17925"/>
        <dbReference type="EC" id="5.1.3.3"/>
    </reaction>
</comment>
<keyword evidence="7 8" id="KW-0119">Carbohydrate metabolism</keyword>
<dbReference type="InterPro" id="IPR011013">
    <property type="entry name" value="Gal_mutarotase_sf_dom"/>
</dbReference>
<feature type="binding site" evidence="10">
    <location>
        <position position="256"/>
    </location>
    <ligand>
        <name>beta-D-galactose</name>
        <dbReference type="ChEBI" id="CHEBI:27667"/>
    </ligand>
</feature>
<evidence type="ECO:0000256" key="10">
    <source>
        <dbReference type="PIRSR" id="PIRSR005096-2"/>
    </source>
</evidence>
<evidence type="ECO:0000313" key="13">
    <source>
        <dbReference type="Proteomes" id="UP000823904"/>
    </source>
</evidence>
<evidence type="ECO:0000313" key="12">
    <source>
        <dbReference type="EMBL" id="HJC49952.1"/>
    </source>
</evidence>
<dbReference type="GO" id="GO:0006006">
    <property type="term" value="P:glucose metabolic process"/>
    <property type="evidence" value="ECO:0007669"/>
    <property type="project" value="TreeGrafter"/>
</dbReference>
<dbReference type="Proteomes" id="UP000823904">
    <property type="component" value="Unassembled WGS sequence"/>
</dbReference>
<dbReference type="InterPro" id="IPR047215">
    <property type="entry name" value="Galactose_mutarotase-like"/>
</dbReference>
<keyword evidence="6 8" id="KW-0413">Isomerase</keyword>
<dbReference type="PIRSF" id="PIRSF005096">
    <property type="entry name" value="GALM"/>
    <property type="match status" value="1"/>
</dbReference>
<feature type="binding site" evidence="11">
    <location>
        <begin position="86"/>
        <end position="87"/>
    </location>
    <ligand>
        <name>beta-D-galactose</name>
        <dbReference type="ChEBI" id="CHEBI:27667"/>
    </ligand>
</feature>
<dbReference type="EMBL" id="DWWD01000021">
    <property type="protein sequence ID" value="HJC49952.1"/>
    <property type="molecule type" value="Genomic_DNA"/>
</dbReference>
<accession>A0A9D2PFW6</accession>
<dbReference type="GO" id="GO:0033499">
    <property type="term" value="P:galactose catabolic process via UDP-galactose, Leloir pathway"/>
    <property type="evidence" value="ECO:0007669"/>
    <property type="project" value="TreeGrafter"/>
</dbReference>
<evidence type="ECO:0000256" key="4">
    <source>
        <dbReference type="ARBA" id="ARBA00013185"/>
    </source>
</evidence>
<evidence type="ECO:0000256" key="1">
    <source>
        <dbReference type="ARBA" id="ARBA00001614"/>
    </source>
</evidence>
<dbReference type="EC" id="5.1.3.3" evidence="4 8"/>
<proteinExistence type="inferred from homology"/>
<comment type="pathway">
    <text evidence="2 8">Carbohydrate metabolism; hexose metabolism.</text>
</comment>
<gene>
    <name evidence="12" type="ORF">H9754_05120</name>
</gene>
<evidence type="ECO:0000256" key="6">
    <source>
        <dbReference type="ARBA" id="ARBA00023235"/>
    </source>
</evidence>
<dbReference type="PANTHER" id="PTHR10091">
    <property type="entry name" value="ALDOSE-1-EPIMERASE"/>
    <property type="match status" value="1"/>
</dbReference>
<sequence length="363" mass="41141">MESRINMSVEKKRFGILPDGRTAGLYKIKNQKGFEVHVTDFGVNIVSLLVKNRNGEKKDVALGFDHLEDYMDNHGMFGATVGRNVNRISNAEFEIDGRTHCLAKNRGRHNIHSDKEHGFHKVLWDAEIIDENAVKFSYVSPDGEQGFPGELKVTVTYTVTEAGGLIISYEAVSDKKTLINLTNHNYFNLGGHESGSIEDTEVKILADEFTPVDEDIIPTGEFRQVEGTPMDFRRRKRIQKDISDDYDQLKYGNGYDHNFVIRSSGCGIRKIAEAYQRQQGILMEVYSDLPGLQFYTGNSICDIQGKGGVIYRKRSGFCMEPQYFPNSINTETFEAPVFDAGEKYHAAVMYQFVLREEKENGEK</sequence>
<dbReference type="NCBIfam" id="NF008277">
    <property type="entry name" value="PRK11055.1"/>
    <property type="match status" value="1"/>
</dbReference>
<evidence type="ECO:0000256" key="2">
    <source>
        <dbReference type="ARBA" id="ARBA00005028"/>
    </source>
</evidence>
<dbReference type="GO" id="GO:0004034">
    <property type="term" value="F:aldose 1-epimerase activity"/>
    <property type="evidence" value="ECO:0007669"/>
    <property type="project" value="UniProtKB-EC"/>
</dbReference>
<dbReference type="CDD" id="cd09019">
    <property type="entry name" value="galactose_mutarotase_like"/>
    <property type="match status" value="1"/>
</dbReference>
<organism evidence="12 13">
    <name type="scientific">Candidatus Anaerostipes avistercoris</name>
    <dbReference type="NCBI Taxonomy" id="2838462"/>
    <lineage>
        <taxon>Bacteria</taxon>
        <taxon>Bacillati</taxon>
        <taxon>Bacillota</taxon>
        <taxon>Clostridia</taxon>
        <taxon>Lachnospirales</taxon>
        <taxon>Lachnospiraceae</taxon>
        <taxon>Anaerostipes</taxon>
    </lineage>
</organism>
<evidence type="ECO:0000256" key="11">
    <source>
        <dbReference type="PIRSR" id="PIRSR005096-3"/>
    </source>
</evidence>
<dbReference type="InterPro" id="IPR014718">
    <property type="entry name" value="GH-type_carb-bd"/>
</dbReference>
<name>A0A9D2PFW6_9FIRM</name>
<evidence type="ECO:0000256" key="9">
    <source>
        <dbReference type="PIRSR" id="PIRSR005096-1"/>
    </source>
</evidence>
<dbReference type="Pfam" id="PF01263">
    <property type="entry name" value="Aldose_epim"/>
    <property type="match status" value="1"/>
</dbReference>
<feature type="active site" description="Proton donor" evidence="9">
    <location>
        <position position="184"/>
    </location>
</feature>
<reference evidence="12" key="1">
    <citation type="journal article" date="2021" name="PeerJ">
        <title>Extensive microbial diversity within the chicken gut microbiome revealed by metagenomics and culture.</title>
        <authorList>
            <person name="Gilroy R."/>
            <person name="Ravi A."/>
            <person name="Getino M."/>
            <person name="Pursley I."/>
            <person name="Horton D.L."/>
            <person name="Alikhan N.F."/>
            <person name="Baker D."/>
            <person name="Gharbi K."/>
            <person name="Hall N."/>
            <person name="Watson M."/>
            <person name="Adriaenssens E.M."/>
            <person name="Foster-Nyarko E."/>
            <person name="Jarju S."/>
            <person name="Secka A."/>
            <person name="Antonio M."/>
            <person name="Oren A."/>
            <person name="Chaudhuri R.R."/>
            <person name="La Ragione R."/>
            <person name="Hildebrand F."/>
            <person name="Pallen M.J."/>
        </authorList>
    </citation>
    <scope>NUCLEOTIDE SEQUENCE</scope>
    <source>
        <strain evidence="12">ChiSjej3B21-8574</strain>
    </source>
</reference>